<evidence type="ECO:0000313" key="1">
    <source>
        <dbReference type="EMBL" id="GAH89342.1"/>
    </source>
</evidence>
<feature type="non-terminal residue" evidence="1">
    <location>
        <position position="106"/>
    </location>
</feature>
<gene>
    <name evidence="1" type="ORF">S03H2_56777</name>
</gene>
<organism evidence="1">
    <name type="scientific">marine sediment metagenome</name>
    <dbReference type="NCBI Taxonomy" id="412755"/>
    <lineage>
        <taxon>unclassified sequences</taxon>
        <taxon>metagenomes</taxon>
        <taxon>ecological metagenomes</taxon>
    </lineage>
</organism>
<sequence>MVSEIVPGSSLAKGKSNLPCGDNVEEPILPVNLNPVFEGSESFYNGWFTFGDIMPYLWRHWVNWRSEWTINGMDLLPWLSKDNSGRFDMPMSDLWDYSGPKWFANF</sequence>
<dbReference type="EMBL" id="BARU01036352">
    <property type="protein sequence ID" value="GAH89342.1"/>
    <property type="molecule type" value="Genomic_DNA"/>
</dbReference>
<reference evidence="1" key="1">
    <citation type="journal article" date="2014" name="Front. Microbiol.">
        <title>High frequency of phylogenetically diverse reductive dehalogenase-homologous genes in deep subseafloor sedimentary metagenomes.</title>
        <authorList>
            <person name="Kawai M."/>
            <person name="Futagami T."/>
            <person name="Toyoda A."/>
            <person name="Takaki Y."/>
            <person name="Nishi S."/>
            <person name="Hori S."/>
            <person name="Arai W."/>
            <person name="Tsubouchi T."/>
            <person name="Morono Y."/>
            <person name="Uchiyama I."/>
            <person name="Ito T."/>
            <person name="Fujiyama A."/>
            <person name="Inagaki F."/>
            <person name="Takami H."/>
        </authorList>
    </citation>
    <scope>NUCLEOTIDE SEQUENCE</scope>
    <source>
        <strain evidence="1">Expedition CK06-06</strain>
    </source>
</reference>
<proteinExistence type="predicted"/>
<comment type="caution">
    <text evidence="1">The sequence shown here is derived from an EMBL/GenBank/DDBJ whole genome shotgun (WGS) entry which is preliminary data.</text>
</comment>
<dbReference type="AlphaFoldDB" id="X1J5R5"/>
<protein>
    <submittedName>
        <fullName evidence="1">Uncharacterized protein</fullName>
    </submittedName>
</protein>
<accession>X1J5R5</accession>
<name>X1J5R5_9ZZZZ</name>